<feature type="domain" description="VOC" evidence="1">
    <location>
        <begin position="5"/>
        <end position="134"/>
    </location>
</feature>
<dbReference type="PROSITE" id="PS51819">
    <property type="entry name" value="VOC"/>
    <property type="match status" value="1"/>
</dbReference>
<dbReference type="OrthoDB" id="5185674at2"/>
<proteinExistence type="predicted"/>
<organism evidence="2 3">
    <name type="scientific">Pseudofrankia inefficax (strain DSM 45817 / CECT 9037 / DDB 130130 / EuI1c)</name>
    <name type="common">Frankia inefficax</name>
    <dbReference type="NCBI Taxonomy" id="298654"/>
    <lineage>
        <taxon>Bacteria</taxon>
        <taxon>Bacillati</taxon>
        <taxon>Actinomycetota</taxon>
        <taxon>Actinomycetes</taxon>
        <taxon>Frankiales</taxon>
        <taxon>Frankiaceae</taxon>
        <taxon>Pseudofrankia</taxon>
    </lineage>
</organism>
<dbReference type="Proteomes" id="UP000002484">
    <property type="component" value="Chromosome"/>
</dbReference>
<evidence type="ECO:0000313" key="3">
    <source>
        <dbReference type="Proteomes" id="UP000002484"/>
    </source>
</evidence>
<evidence type="ECO:0000259" key="1">
    <source>
        <dbReference type="PROSITE" id="PS51819"/>
    </source>
</evidence>
<keyword evidence="2" id="KW-0560">Oxidoreductase</keyword>
<keyword evidence="2" id="KW-0223">Dioxygenase</keyword>
<dbReference type="InterPro" id="IPR029068">
    <property type="entry name" value="Glyas_Bleomycin-R_OHBP_Dase"/>
</dbReference>
<name>E3J7U3_PSEI1</name>
<dbReference type="eggNOG" id="COG0346">
    <property type="taxonomic scope" value="Bacteria"/>
</dbReference>
<sequence length="150" mass="16741">MKPEDKYHVGIIVDDFDETLAWYSKVFGYRWAEPVDVANPIVTPAGEQTVQMRMTYSVEEPRIEIIQSIPGTLWEPADSGVHHVGYWTDDVVGDVATLTASGMTLDVSGLFPDGSMMWAYCGAPGRQRTELVSRALEPSMRQWWASGATR</sequence>
<dbReference type="KEGG" id="fri:FraEuI1c_2820"/>
<dbReference type="HOGENOM" id="CLU_134993_0_0_11"/>
<dbReference type="AlphaFoldDB" id="E3J7U3"/>
<dbReference type="GO" id="GO:0051213">
    <property type="term" value="F:dioxygenase activity"/>
    <property type="evidence" value="ECO:0007669"/>
    <property type="project" value="UniProtKB-KW"/>
</dbReference>
<keyword evidence="3" id="KW-1185">Reference proteome</keyword>
<gene>
    <name evidence="2" type="ordered locus">FraEuI1c_2820</name>
</gene>
<accession>E3J7U3</accession>
<dbReference type="Pfam" id="PF13669">
    <property type="entry name" value="Glyoxalase_4"/>
    <property type="match status" value="1"/>
</dbReference>
<dbReference type="InParanoid" id="E3J7U3"/>
<protein>
    <submittedName>
        <fullName evidence="2">Glyoxalase/bleomycin resistance protein/dioxygenase</fullName>
    </submittedName>
</protein>
<dbReference type="RefSeq" id="WP_013423965.1">
    <property type="nucleotide sequence ID" value="NC_014666.1"/>
</dbReference>
<reference evidence="2 3" key="1">
    <citation type="submission" date="2010-10" db="EMBL/GenBank/DDBJ databases">
        <title>Complete sequence of Frankia sp. EuI1c.</title>
        <authorList>
            <consortium name="US DOE Joint Genome Institute"/>
            <person name="Lucas S."/>
            <person name="Copeland A."/>
            <person name="Lapidus A."/>
            <person name="Cheng J.-F."/>
            <person name="Bruce D."/>
            <person name="Goodwin L."/>
            <person name="Pitluck S."/>
            <person name="Chertkov O."/>
            <person name="Detter J.C."/>
            <person name="Han C."/>
            <person name="Tapia R."/>
            <person name="Land M."/>
            <person name="Hauser L."/>
            <person name="Jeffries C."/>
            <person name="Kyrpides N."/>
            <person name="Ivanova N."/>
            <person name="Mikhailova N."/>
            <person name="Beauchemin N."/>
            <person name="Sen A."/>
            <person name="Sur S.A."/>
            <person name="Gtari M."/>
            <person name="Wall L."/>
            <person name="Tisa L."/>
            <person name="Woyke T."/>
        </authorList>
    </citation>
    <scope>NUCLEOTIDE SEQUENCE [LARGE SCALE GENOMIC DNA]</scope>
    <source>
        <strain evidence="3">DSM 45817 / CECT 9037 / EuI1c</strain>
    </source>
</reference>
<dbReference type="Gene3D" id="3.10.180.10">
    <property type="entry name" value="2,3-Dihydroxybiphenyl 1,2-Dioxygenase, domain 1"/>
    <property type="match status" value="1"/>
</dbReference>
<evidence type="ECO:0000313" key="2">
    <source>
        <dbReference type="EMBL" id="ADP80847.1"/>
    </source>
</evidence>
<dbReference type="SUPFAM" id="SSF54593">
    <property type="entry name" value="Glyoxalase/Bleomycin resistance protein/Dihydroxybiphenyl dioxygenase"/>
    <property type="match status" value="1"/>
</dbReference>
<dbReference type="EMBL" id="CP002299">
    <property type="protein sequence ID" value="ADP80847.1"/>
    <property type="molecule type" value="Genomic_DNA"/>
</dbReference>
<dbReference type="InterPro" id="IPR037523">
    <property type="entry name" value="VOC_core"/>
</dbReference>
<dbReference type="STRING" id="298654.FraEuI1c_2820"/>